<dbReference type="Gene3D" id="3.80.10.10">
    <property type="entry name" value="Ribonuclease Inhibitor"/>
    <property type="match status" value="3"/>
</dbReference>
<keyword evidence="15 22" id="KW-0067">ATP-binding</keyword>
<evidence type="ECO:0000256" key="4">
    <source>
        <dbReference type="ARBA" id="ARBA00012513"/>
    </source>
</evidence>
<gene>
    <name evidence="25" type="ORF">SAY86_004486</name>
</gene>
<dbReference type="PROSITE" id="PS00107">
    <property type="entry name" value="PROTEIN_KINASE_ATP"/>
    <property type="match status" value="1"/>
</dbReference>
<comment type="similarity">
    <text evidence="3">Belongs to the protein kinase superfamily. Ser/Thr protein kinase family.</text>
</comment>
<evidence type="ECO:0000256" key="17">
    <source>
        <dbReference type="ARBA" id="ARBA00023136"/>
    </source>
</evidence>
<proteinExistence type="inferred from homology"/>
<dbReference type="SUPFAM" id="SSF52058">
    <property type="entry name" value="L domain-like"/>
    <property type="match status" value="2"/>
</dbReference>
<keyword evidence="26" id="KW-1185">Reference proteome</keyword>
<accession>A0AAN7MFP6</accession>
<reference evidence="25 26" key="1">
    <citation type="journal article" date="2023" name="Hortic Res">
        <title>Pangenome of water caltrop reveals structural variations and asymmetric subgenome divergence after allopolyploidization.</title>
        <authorList>
            <person name="Zhang X."/>
            <person name="Chen Y."/>
            <person name="Wang L."/>
            <person name="Yuan Y."/>
            <person name="Fang M."/>
            <person name="Shi L."/>
            <person name="Lu R."/>
            <person name="Comes H.P."/>
            <person name="Ma Y."/>
            <person name="Chen Y."/>
            <person name="Huang G."/>
            <person name="Zhou Y."/>
            <person name="Zheng Z."/>
            <person name="Qiu Y."/>
        </authorList>
    </citation>
    <scope>NUCLEOTIDE SEQUENCE [LARGE SCALE GENOMIC DNA]</scope>
    <source>
        <strain evidence="25">F231</strain>
    </source>
</reference>
<dbReference type="FunFam" id="1.10.510.10:FF:000358">
    <property type="entry name" value="Putative leucine-rich repeat receptor-like serine/threonine-protein kinase"/>
    <property type="match status" value="1"/>
</dbReference>
<keyword evidence="10 23" id="KW-0812">Transmembrane</keyword>
<dbReference type="InterPro" id="IPR000719">
    <property type="entry name" value="Prot_kinase_dom"/>
</dbReference>
<evidence type="ECO:0000256" key="3">
    <source>
        <dbReference type="ARBA" id="ARBA00008684"/>
    </source>
</evidence>
<dbReference type="GO" id="GO:0005524">
    <property type="term" value="F:ATP binding"/>
    <property type="evidence" value="ECO:0007669"/>
    <property type="project" value="UniProtKB-UniRule"/>
</dbReference>
<evidence type="ECO:0000256" key="16">
    <source>
        <dbReference type="ARBA" id="ARBA00022989"/>
    </source>
</evidence>
<dbReference type="InterPro" id="IPR017441">
    <property type="entry name" value="Protein_kinase_ATP_BS"/>
</dbReference>
<organism evidence="25 26">
    <name type="scientific">Trapa natans</name>
    <name type="common">Water chestnut</name>
    <dbReference type="NCBI Taxonomy" id="22666"/>
    <lineage>
        <taxon>Eukaryota</taxon>
        <taxon>Viridiplantae</taxon>
        <taxon>Streptophyta</taxon>
        <taxon>Embryophyta</taxon>
        <taxon>Tracheophyta</taxon>
        <taxon>Spermatophyta</taxon>
        <taxon>Magnoliopsida</taxon>
        <taxon>eudicotyledons</taxon>
        <taxon>Gunneridae</taxon>
        <taxon>Pentapetalae</taxon>
        <taxon>rosids</taxon>
        <taxon>malvids</taxon>
        <taxon>Myrtales</taxon>
        <taxon>Lythraceae</taxon>
        <taxon>Trapa</taxon>
    </lineage>
</organism>
<evidence type="ECO:0000256" key="19">
    <source>
        <dbReference type="ARBA" id="ARBA00023180"/>
    </source>
</evidence>
<keyword evidence="9" id="KW-0808">Transferase</keyword>
<dbReference type="InterPro" id="IPR055414">
    <property type="entry name" value="LRR_R13L4/SHOC2-like"/>
</dbReference>
<evidence type="ECO:0000256" key="6">
    <source>
        <dbReference type="ARBA" id="ARBA00022527"/>
    </source>
</evidence>
<feature type="domain" description="Protein kinase" evidence="24">
    <location>
        <begin position="737"/>
        <end position="1031"/>
    </location>
</feature>
<dbReference type="PROSITE" id="PS50011">
    <property type="entry name" value="PROTEIN_KINASE_DOM"/>
    <property type="match status" value="1"/>
</dbReference>
<dbReference type="SMART" id="SM00365">
    <property type="entry name" value="LRR_SD22"/>
    <property type="match status" value="3"/>
</dbReference>
<keyword evidence="5" id="KW-1003">Cell membrane</keyword>
<evidence type="ECO:0000256" key="14">
    <source>
        <dbReference type="ARBA" id="ARBA00022777"/>
    </source>
</evidence>
<dbReference type="SMART" id="SM00220">
    <property type="entry name" value="S_TKc"/>
    <property type="match status" value="1"/>
</dbReference>
<keyword evidence="18" id="KW-0675">Receptor</keyword>
<feature type="binding site" evidence="22">
    <location>
        <position position="767"/>
    </location>
    <ligand>
        <name>ATP</name>
        <dbReference type="ChEBI" id="CHEBI:30616"/>
    </ligand>
</feature>
<evidence type="ECO:0000256" key="2">
    <source>
        <dbReference type="ARBA" id="ARBA00004479"/>
    </source>
</evidence>
<dbReference type="Pfam" id="PF23598">
    <property type="entry name" value="LRR_14"/>
    <property type="match status" value="1"/>
</dbReference>
<evidence type="ECO:0000256" key="18">
    <source>
        <dbReference type="ARBA" id="ARBA00023170"/>
    </source>
</evidence>
<keyword evidence="16 23" id="KW-1133">Transmembrane helix</keyword>
<dbReference type="PANTHER" id="PTHR45974:SF283">
    <property type="entry name" value="LEUCINE-RICH REPEAT PROTEIN KINASE FAMILY PROTEIN"/>
    <property type="match status" value="1"/>
</dbReference>
<evidence type="ECO:0000256" key="23">
    <source>
        <dbReference type="SAM" id="Phobius"/>
    </source>
</evidence>
<name>A0AAN7MFP6_TRANT</name>
<evidence type="ECO:0000256" key="9">
    <source>
        <dbReference type="ARBA" id="ARBA00022679"/>
    </source>
</evidence>
<dbReference type="InterPro" id="IPR032675">
    <property type="entry name" value="LRR_dom_sf"/>
</dbReference>
<keyword evidence="13 22" id="KW-0547">Nucleotide-binding</keyword>
<keyword evidence="7" id="KW-0597">Phosphoprotein</keyword>
<evidence type="ECO:0000256" key="5">
    <source>
        <dbReference type="ARBA" id="ARBA00022475"/>
    </source>
</evidence>
<keyword evidence="19" id="KW-0325">Glycoprotein</keyword>
<dbReference type="FunFam" id="3.80.10.10:FF:000095">
    <property type="entry name" value="LRR receptor-like serine/threonine-protein kinase GSO1"/>
    <property type="match status" value="1"/>
</dbReference>
<dbReference type="InterPro" id="IPR003591">
    <property type="entry name" value="Leu-rich_rpt_typical-subtyp"/>
</dbReference>
<keyword evidence="6" id="KW-0723">Serine/threonine-protein kinase</keyword>
<feature type="transmembrane region" description="Helical" evidence="23">
    <location>
        <begin position="681"/>
        <end position="704"/>
    </location>
</feature>
<comment type="subcellular location">
    <subcellularLocation>
        <location evidence="1">Cell membrane</location>
        <topology evidence="1">Single-pass membrane protein</topology>
    </subcellularLocation>
    <subcellularLocation>
        <location evidence="2">Membrane</location>
        <topology evidence="2">Single-pass type I membrane protein</topology>
    </subcellularLocation>
</comment>
<dbReference type="Gene3D" id="1.10.510.10">
    <property type="entry name" value="Transferase(Phosphotransferase) domain 1"/>
    <property type="match status" value="1"/>
</dbReference>
<keyword evidence="17 23" id="KW-0472">Membrane</keyword>
<comment type="catalytic activity">
    <reaction evidence="21">
        <text>L-seryl-[protein] + ATP = O-phospho-L-seryl-[protein] + ADP + H(+)</text>
        <dbReference type="Rhea" id="RHEA:17989"/>
        <dbReference type="Rhea" id="RHEA-COMP:9863"/>
        <dbReference type="Rhea" id="RHEA-COMP:11604"/>
        <dbReference type="ChEBI" id="CHEBI:15378"/>
        <dbReference type="ChEBI" id="CHEBI:29999"/>
        <dbReference type="ChEBI" id="CHEBI:30616"/>
        <dbReference type="ChEBI" id="CHEBI:83421"/>
        <dbReference type="ChEBI" id="CHEBI:456216"/>
        <dbReference type="EC" id="2.7.11.1"/>
    </reaction>
</comment>
<dbReference type="SUPFAM" id="SSF56112">
    <property type="entry name" value="Protein kinase-like (PK-like)"/>
    <property type="match status" value="1"/>
</dbReference>
<evidence type="ECO:0000256" key="21">
    <source>
        <dbReference type="ARBA" id="ARBA00048679"/>
    </source>
</evidence>
<evidence type="ECO:0000256" key="11">
    <source>
        <dbReference type="ARBA" id="ARBA00022729"/>
    </source>
</evidence>
<evidence type="ECO:0000256" key="12">
    <source>
        <dbReference type="ARBA" id="ARBA00022737"/>
    </source>
</evidence>
<keyword evidence="8" id="KW-0433">Leucine-rich repeat</keyword>
<evidence type="ECO:0000256" key="13">
    <source>
        <dbReference type="ARBA" id="ARBA00022741"/>
    </source>
</evidence>
<dbReference type="GO" id="GO:0005886">
    <property type="term" value="C:plasma membrane"/>
    <property type="evidence" value="ECO:0007669"/>
    <property type="project" value="UniProtKB-SubCell"/>
</dbReference>
<dbReference type="InterPro" id="IPR013210">
    <property type="entry name" value="LRR_N_plant-typ"/>
</dbReference>
<sequence length="1041" mass="115202">MNMNSTPFSWVSVTIFLTCYVVLGIHRSTIAAAAALRSNETDRETLIAIKQRISHDPLRVFDSWNDTIHFCQWPGVACNPRHQRVTGLNLSSLHLVGSLPPHIGNLTFLRSFTIRNNYFNGVIPREIGSLSRLRFFSLSYNLFTGEVPGNFSSCRKLQVLSIANNKLEGPIPPTLASLSEIQYLFIYQNSLSGNLPEIFENMSSLVLISAWGNSLSGRLPSSLANLQNLQYVFLYENNLSGRLPDSIGHLRNLKSINLSVNMFTGTIPPAFFNISTLIDILFVDNRLEGILPQDLGLKLPNLEELNLGGNSFSGTIPTSISNVSNLIRLSISGNNFSGRVPSLENLNRLHWLSIAQNQLGSSGIDDDLRFVESINSTDLKILEIQWNSFGGKLPESIGNLSNLKRLVVDSNNISGRIPGSIENLHKLESLKIERNQFMGGIPRSIGSLWLLKELTAYENQLTGEIPSSLGNLTMLTDLDISENYLNGTIPSSLMGCKNLLRLSLAKNHLSGSIPLEIFSITYLAIFLDISMNQLSGPLPREIGNLKQLSHLYAYENRLSGEVPSSLGECVSLTILDIDSNSFQGNISRFLSSLTSLEHLDISNNNFSGHIPEFLGEFQFLGYLNLSFNHFEGEVPKEGIFQNASGVNLLGNPEICGGIKELNLPPCHFYRSKRSSSLSRKLVVLICTAGVMVVVVAILFLVFYLSRKKSRVTSTEAPSLGSLLQVSYETLLKATDGFSANNLIGIGGFGAIYRGVIEHEGNPDVAVKVLDLNRRGASKSFMAECEALRNIRHRNLLKIITVCTSVDFEGNEFKALVYEFMKKGSLDQWLHPLIPTNNVARKALSFLQRVNIAIDVASALEYLHHHCGAMVIHCDLKPSNVLLDDDMNGHVGDFGLARIFTDTHNSSAANVSSSVQVRGTVGYAAPEYGMGSKISKEGDVYSYGILLLEMFTGRKPSDEMFNETLNLHDYCKTALLGRVMEIVDPSLHGEIEHEKFHEFITEVIQIGVSCSMESPRDRMRTSDLTARLSPIKEKLVNLPRRR</sequence>
<dbReference type="PANTHER" id="PTHR45974">
    <property type="entry name" value="RECEPTOR-LIKE PROTEIN 55"/>
    <property type="match status" value="1"/>
</dbReference>
<dbReference type="Proteomes" id="UP001346149">
    <property type="component" value="Unassembled WGS sequence"/>
</dbReference>
<dbReference type="PROSITE" id="PS00108">
    <property type="entry name" value="PROTEIN_KINASE_ST"/>
    <property type="match status" value="1"/>
</dbReference>
<dbReference type="Gene3D" id="3.30.200.20">
    <property type="entry name" value="Phosphorylase Kinase, domain 1"/>
    <property type="match status" value="1"/>
</dbReference>
<protein>
    <recommendedName>
        <fullName evidence="4">non-specific serine/threonine protein kinase</fullName>
        <ecNumber evidence="4">2.7.11.1</ecNumber>
    </recommendedName>
</protein>
<dbReference type="InterPro" id="IPR001611">
    <property type="entry name" value="Leu-rich_rpt"/>
</dbReference>
<comment type="catalytic activity">
    <reaction evidence="20">
        <text>L-threonyl-[protein] + ATP = O-phospho-L-threonyl-[protein] + ADP + H(+)</text>
        <dbReference type="Rhea" id="RHEA:46608"/>
        <dbReference type="Rhea" id="RHEA-COMP:11060"/>
        <dbReference type="Rhea" id="RHEA-COMP:11605"/>
        <dbReference type="ChEBI" id="CHEBI:15378"/>
        <dbReference type="ChEBI" id="CHEBI:30013"/>
        <dbReference type="ChEBI" id="CHEBI:30616"/>
        <dbReference type="ChEBI" id="CHEBI:61977"/>
        <dbReference type="ChEBI" id="CHEBI:456216"/>
        <dbReference type="EC" id="2.7.11.1"/>
    </reaction>
</comment>
<dbReference type="GO" id="GO:0004674">
    <property type="term" value="F:protein serine/threonine kinase activity"/>
    <property type="evidence" value="ECO:0007669"/>
    <property type="project" value="UniProtKB-KW"/>
</dbReference>
<dbReference type="Pfam" id="PF00560">
    <property type="entry name" value="LRR_1"/>
    <property type="match status" value="6"/>
</dbReference>
<dbReference type="AlphaFoldDB" id="A0AAN7MFP6"/>
<dbReference type="SMART" id="SM00369">
    <property type="entry name" value="LRR_TYP"/>
    <property type="match status" value="7"/>
</dbReference>
<comment type="caution">
    <text evidence="25">The sequence shown here is derived from an EMBL/GenBank/DDBJ whole genome shotgun (WGS) entry which is preliminary data.</text>
</comment>
<dbReference type="Pfam" id="PF00069">
    <property type="entry name" value="Pkinase"/>
    <property type="match status" value="1"/>
</dbReference>
<dbReference type="EC" id="2.7.11.1" evidence="4"/>
<evidence type="ECO:0000256" key="20">
    <source>
        <dbReference type="ARBA" id="ARBA00047899"/>
    </source>
</evidence>
<evidence type="ECO:0000259" key="24">
    <source>
        <dbReference type="PROSITE" id="PS50011"/>
    </source>
</evidence>
<evidence type="ECO:0000256" key="7">
    <source>
        <dbReference type="ARBA" id="ARBA00022553"/>
    </source>
</evidence>
<dbReference type="Pfam" id="PF08263">
    <property type="entry name" value="LRRNT_2"/>
    <property type="match status" value="1"/>
</dbReference>
<dbReference type="InterPro" id="IPR008271">
    <property type="entry name" value="Ser/Thr_kinase_AS"/>
</dbReference>
<evidence type="ECO:0000256" key="1">
    <source>
        <dbReference type="ARBA" id="ARBA00004162"/>
    </source>
</evidence>
<dbReference type="EMBL" id="JAXQNO010000001">
    <property type="protein sequence ID" value="KAK4804669.1"/>
    <property type="molecule type" value="Genomic_DNA"/>
</dbReference>
<evidence type="ECO:0000313" key="25">
    <source>
        <dbReference type="EMBL" id="KAK4804669.1"/>
    </source>
</evidence>
<evidence type="ECO:0000313" key="26">
    <source>
        <dbReference type="Proteomes" id="UP001346149"/>
    </source>
</evidence>
<evidence type="ECO:0000256" key="10">
    <source>
        <dbReference type="ARBA" id="ARBA00022692"/>
    </source>
</evidence>
<keyword evidence="14" id="KW-0418">Kinase</keyword>
<dbReference type="FunFam" id="3.80.10.10:FF:000288">
    <property type="entry name" value="LRR receptor-like serine/threonine-protein kinase EFR"/>
    <property type="match status" value="1"/>
</dbReference>
<keyword evidence="11" id="KW-0732">Signal</keyword>
<evidence type="ECO:0000256" key="15">
    <source>
        <dbReference type="ARBA" id="ARBA00022840"/>
    </source>
</evidence>
<evidence type="ECO:0000256" key="22">
    <source>
        <dbReference type="PROSITE-ProRule" id="PRU10141"/>
    </source>
</evidence>
<keyword evidence="12" id="KW-0677">Repeat</keyword>
<evidence type="ECO:0000256" key="8">
    <source>
        <dbReference type="ARBA" id="ARBA00022614"/>
    </source>
</evidence>
<dbReference type="InterPro" id="IPR011009">
    <property type="entry name" value="Kinase-like_dom_sf"/>
</dbReference>
<dbReference type="FunFam" id="3.30.200.20:FF:000432">
    <property type="entry name" value="LRR receptor-like serine/threonine-protein kinase EFR"/>
    <property type="match status" value="1"/>
</dbReference>